<sequence length="84" mass="10063">MRTITIETEVDVDLDDYRDEFLEDLSDNELLEEISTRNIQIDHKTITLCDMNKNEAKRFLCDIIEENYIITNEKLLEKIRDLIQ</sequence>
<dbReference type="AlphaFoldDB" id="A0AAN4SGK1"/>
<evidence type="ECO:0000313" key="1">
    <source>
        <dbReference type="EMBL" id="EYA12651.1"/>
    </source>
</evidence>
<dbReference type="RefSeq" id="WP_032533981.1">
    <property type="nucleotide sequence ID" value="NZ_JGEA01000033.1"/>
</dbReference>
<evidence type="ECO:0000313" key="2">
    <source>
        <dbReference type="Proteomes" id="UP000022433"/>
    </source>
</evidence>
<dbReference type="Proteomes" id="UP000022433">
    <property type="component" value="Unassembled WGS sequence"/>
</dbReference>
<name>A0AAN4SGK1_BACFG</name>
<organism evidence="1 2">
    <name type="scientific">Bacteroides fragilis str. 1007-1-F #10</name>
    <dbReference type="NCBI Taxonomy" id="1339295"/>
    <lineage>
        <taxon>Bacteria</taxon>
        <taxon>Pseudomonadati</taxon>
        <taxon>Bacteroidota</taxon>
        <taxon>Bacteroidia</taxon>
        <taxon>Bacteroidales</taxon>
        <taxon>Bacteroidaceae</taxon>
        <taxon>Bacteroides</taxon>
    </lineage>
</organism>
<comment type="caution">
    <text evidence="1">The sequence shown here is derived from an EMBL/GenBank/DDBJ whole genome shotgun (WGS) entry which is preliminary data.</text>
</comment>
<reference evidence="1 2" key="1">
    <citation type="submission" date="2014-02" db="EMBL/GenBank/DDBJ databases">
        <authorList>
            <person name="Sears C."/>
            <person name="Carroll K."/>
            <person name="Sack B.R."/>
            <person name="Qadri F."/>
            <person name="Myers L.L."/>
            <person name="Chung G.-T."/>
            <person name="Escheverria P."/>
            <person name="Fraser C.M."/>
            <person name="Sadzewicz L."/>
            <person name="Shefchek K.A."/>
            <person name="Tallon L."/>
            <person name="Das S.P."/>
            <person name="Daugherty S."/>
            <person name="Mongodin E.F."/>
        </authorList>
    </citation>
    <scope>NUCLEOTIDE SEQUENCE [LARGE SCALE GENOMIC DNA]</scope>
    <source>
        <strain evidence="1 2">1007-1-F #10</strain>
    </source>
</reference>
<proteinExistence type="predicted"/>
<dbReference type="EMBL" id="JGEA01000033">
    <property type="protein sequence ID" value="EYA12651.1"/>
    <property type="molecule type" value="Genomic_DNA"/>
</dbReference>
<protein>
    <submittedName>
        <fullName evidence="1">Uncharacterized protein</fullName>
    </submittedName>
</protein>
<gene>
    <name evidence="1" type="ORF">M104_4185</name>
</gene>
<accession>A0AAN4SGK1</accession>